<comment type="caution">
    <text evidence="1">The sequence shown here is derived from an EMBL/GenBank/DDBJ whole genome shotgun (WGS) entry which is preliminary data.</text>
</comment>
<dbReference type="EMBL" id="LGRX02024563">
    <property type="protein sequence ID" value="KAK3253918.1"/>
    <property type="molecule type" value="Genomic_DNA"/>
</dbReference>
<dbReference type="Gene3D" id="3.40.50.720">
    <property type="entry name" value="NAD(P)-binding Rossmann-like Domain"/>
    <property type="match status" value="1"/>
</dbReference>
<dbReference type="Proteomes" id="UP001190700">
    <property type="component" value="Unassembled WGS sequence"/>
</dbReference>
<accession>A0AAE0CF62</accession>
<feature type="non-terminal residue" evidence="1">
    <location>
        <position position="1"/>
    </location>
</feature>
<sequence>VTDKDRASGAIYPPFDRIRDISAHVARAVASKAYELNLARELPRPLDLLGSARSMMYRTDYSRYR</sequence>
<proteinExistence type="predicted"/>
<name>A0AAE0CF62_9CHLO</name>
<protein>
    <recommendedName>
        <fullName evidence="3">Malic enzyme NAD-binding domain-containing protein</fullName>
    </recommendedName>
</protein>
<evidence type="ECO:0000313" key="2">
    <source>
        <dbReference type="Proteomes" id="UP001190700"/>
    </source>
</evidence>
<dbReference type="SUPFAM" id="SSF51735">
    <property type="entry name" value="NAD(P)-binding Rossmann-fold domains"/>
    <property type="match status" value="1"/>
</dbReference>
<dbReference type="AlphaFoldDB" id="A0AAE0CF62"/>
<organism evidence="1 2">
    <name type="scientific">Cymbomonas tetramitiformis</name>
    <dbReference type="NCBI Taxonomy" id="36881"/>
    <lineage>
        <taxon>Eukaryota</taxon>
        <taxon>Viridiplantae</taxon>
        <taxon>Chlorophyta</taxon>
        <taxon>Pyramimonadophyceae</taxon>
        <taxon>Pyramimonadales</taxon>
        <taxon>Pyramimonadaceae</taxon>
        <taxon>Cymbomonas</taxon>
    </lineage>
</organism>
<reference evidence="1 2" key="1">
    <citation type="journal article" date="2015" name="Genome Biol. Evol.">
        <title>Comparative Genomics of a Bacterivorous Green Alga Reveals Evolutionary Causalities and Consequences of Phago-Mixotrophic Mode of Nutrition.</title>
        <authorList>
            <person name="Burns J.A."/>
            <person name="Paasch A."/>
            <person name="Narechania A."/>
            <person name="Kim E."/>
        </authorList>
    </citation>
    <scope>NUCLEOTIDE SEQUENCE [LARGE SCALE GENOMIC DNA]</scope>
    <source>
        <strain evidence="1 2">PLY_AMNH</strain>
    </source>
</reference>
<evidence type="ECO:0008006" key="3">
    <source>
        <dbReference type="Google" id="ProtNLM"/>
    </source>
</evidence>
<keyword evidence="2" id="KW-1185">Reference proteome</keyword>
<evidence type="ECO:0000313" key="1">
    <source>
        <dbReference type="EMBL" id="KAK3253918.1"/>
    </source>
</evidence>
<dbReference type="InterPro" id="IPR036291">
    <property type="entry name" value="NAD(P)-bd_dom_sf"/>
</dbReference>
<gene>
    <name evidence="1" type="ORF">CYMTET_36852</name>
</gene>